<accession>A0AAE3ZWQ6</accession>
<dbReference type="Gene3D" id="3.40.630.30">
    <property type="match status" value="1"/>
</dbReference>
<name>A0AAE3ZWQ6_9ACTN</name>
<feature type="region of interest" description="Disordered" evidence="1">
    <location>
        <begin position="169"/>
        <end position="188"/>
    </location>
</feature>
<dbReference type="SUPFAM" id="SSF55729">
    <property type="entry name" value="Acyl-CoA N-acyltransferases (Nat)"/>
    <property type="match status" value="1"/>
</dbReference>
<dbReference type="Pfam" id="PF13302">
    <property type="entry name" value="Acetyltransf_3"/>
    <property type="match status" value="1"/>
</dbReference>
<protein>
    <submittedName>
        <fullName evidence="3">RimJ/RimL family protein N-acetyltransferase</fullName>
    </submittedName>
</protein>
<dbReference type="AlphaFoldDB" id="A0AAE3ZWQ6"/>
<sequence length="188" mass="20705">MPARPLPVLCRPTGLHVTQTDRLWLVTDRVTDHARWARQAADDPAPAAEWPAELLRHGRGVLLGPVADAIVDGDGRDLLPPDPDRLFVAAINRSTHRLIGGVSLTGHHLLGGIDRAERRRGYGHEMLSAVCRLAHRHFDLARLTAVCTPGNEPARRWLAAAGFTPDGATWEHTDPGHTLRCPGRRPRR</sequence>
<evidence type="ECO:0000313" key="3">
    <source>
        <dbReference type="EMBL" id="MDR7326589.1"/>
    </source>
</evidence>
<proteinExistence type="predicted"/>
<dbReference type="InterPro" id="IPR000182">
    <property type="entry name" value="GNAT_dom"/>
</dbReference>
<organism evidence="3 4">
    <name type="scientific">Catenuloplanes niger</name>
    <dbReference type="NCBI Taxonomy" id="587534"/>
    <lineage>
        <taxon>Bacteria</taxon>
        <taxon>Bacillati</taxon>
        <taxon>Actinomycetota</taxon>
        <taxon>Actinomycetes</taxon>
        <taxon>Micromonosporales</taxon>
        <taxon>Micromonosporaceae</taxon>
        <taxon>Catenuloplanes</taxon>
    </lineage>
</organism>
<dbReference type="RefSeq" id="WP_310422548.1">
    <property type="nucleotide sequence ID" value="NZ_JAVDYC010000001.1"/>
</dbReference>
<dbReference type="Proteomes" id="UP001183629">
    <property type="component" value="Unassembled WGS sequence"/>
</dbReference>
<keyword evidence="4" id="KW-1185">Reference proteome</keyword>
<reference evidence="3 4" key="1">
    <citation type="submission" date="2023-07" db="EMBL/GenBank/DDBJ databases">
        <title>Sequencing the genomes of 1000 actinobacteria strains.</title>
        <authorList>
            <person name="Klenk H.-P."/>
        </authorList>
    </citation>
    <scope>NUCLEOTIDE SEQUENCE [LARGE SCALE GENOMIC DNA]</scope>
    <source>
        <strain evidence="3 4">DSM 44711</strain>
    </source>
</reference>
<dbReference type="GO" id="GO:0016747">
    <property type="term" value="F:acyltransferase activity, transferring groups other than amino-acyl groups"/>
    <property type="evidence" value="ECO:0007669"/>
    <property type="project" value="InterPro"/>
</dbReference>
<dbReference type="EMBL" id="JAVDYC010000001">
    <property type="protein sequence ID" value="MDR7326589.1"/>
    <property type="molecule type" value="Genomic_DNA"/>
</dbReference>
<evidence type="ECO:0000259" key="2">
    <source>
        <dbReference type="PROSITE" id="PS51186"/>
    </source>
</evidence>
<dbReference type="PROSITE" id="PS51186">
    <property type="entry name" value="GNAT"/>
    <property type="match status" value="1"/>
</dbReference>
<comment type="caution">
    <text evidence="3">The sequence shown here is derived from an EMBL/GenBank/DDBJ whole genome shotgun (WGS) entry which is preliminary data.</text>
</comment>
<evidence type="ECO:0000256" key="1">
    <source>
        <dbReference type="SAM" id="MobiDB-lite"/>
    </source>
</evidence>
<gene>
    <name evidence="3" type="ORF">J2S44_006839</name>
</gene>
<feature type="domain" description="N-acetyltransferase" evidence="2">
    <location>
        <begin position="34"/>
        <end position="188"/>
    </location>
</feature>
<dbReference type="InterPro" id="IPR016181">
    <property type="entry name" value="Acyl_CoA_acyltransferase"/>
</dbReference>
<evidence type="ECO:0000313" key="4">
    <source>
        <dbReference type="Proteomes" id="UP001183629"/>
    </source>
</evidence>